<dbReference type="PANTHER" id="PTHR38479:SF2">
    <property type="entry name" value="WINGED HELIX DNA-BINDING DOMAIN-CONTAINING PROTEIN"/>
    <property type="match status" value="1"/>
</dbReference>
<keyword evidence="1" id="KW-0238">DNA-binding</keyword>
<dbReference type="EMBL" id="BAAAPO010000029">
    <property type="protein sequence ID" value="GAA1794338.1"/>
    <property type="molecule type" value="Genomic_DNA"/>
</dbReference>
<organism evidence="1 2">
    <name type="scientific">Nostocoides veronense</name>
    <dbReference type="NCBI Taxonomy" id="330836"/>
    <lineage>
        <taxon>Bacteria</taxon>
        <taxon>Bacillati</taxon>
        <taxon>Actinomycetota</taxon>
        <taxon>Actinomycetes</taxon>
        <taxon>Micrococcales</taxon>
        <taxon>Intrasporangiaceae</taxon>
        <taxon>Nostocoides</taxon>
    </lineage>
</organism>
<keyword evidence="2" id="KW-1185">Reference proteome</keyword>
<dbReference type="InterPro" id="IPR009351">
    <property type="entry name" value="AlkZ-like"/>
</dbReference>
<dbReference type="GO" id="GO:0003677">
    <property type="term" value="F:DNA binding"/>
    <property type="evidence" value="ECO:0007669"/>
    <property type="project" value="UniProtKB-KW"/>
</dbReference>
<dbReference type="RefSeq" id="WP_344084041.1">
    <property type="nucleotide sequence ID" value="NZ_BAAAPO010000029.1"/>
</dbReference>
<comment type="caution">
    <text evidence="1">The sequence shown here is derived from an EMBL/GenBank/DDBJ whole genome shotgun (WGS) entry which is preliminary data.</text>
</comment>
<reference evidence="1 2" key="1">
    <citation type="journal article" date="2019" name="Int. J. Syst. Evol. Microbiol.">
        <title>The Global Catalogue of Microorganisms (GCM) 10K type strain sequencing project: providing services to taxonomists for standard genome sequencing and annotation.</title>
        <authorList>
            <consortium name="The Broad Institute Genomics Platform"/>
            <consortium name="The Broad Institute Genome Sequencing Center for Infectious Disease"/>
            <person name="Wu L."/>
            <person name="Ma J."/>
        </authorList>
    </citation>
    <scope>NUCLEOTIDE SEQUENCE [LARGE SCALE GENOMIC DNA]</scope>
    <source>
        <strain evidence="1 2">JCM 15592</strain>
    </source>
</reference>
<accession>A0ABN2LN81</accession>
<evidence type="ECO:0000313" key="2">
    <source>
        <dbReference type="Proteomes" id="UP001499938"/>
    </source>
</evidence>
<name>A0ABN2LN81_9MICO</name>
<gene>
    <name evidence="1" type="ORF">GCM10009811_18710</name>
</gene>
<sequence length="397" mass="42835">MPAPVREISDAERRARLAVRHGLGPGCAFSSIASATAGMTAWHATELPSVHLGIQARTRGLSVEDVDAALNLDRSLVKQLSMRRTLFAVDRALLPAVIAGPGQRVAGPEHRRLAKDLVAAGLVEDGEKWLAAAESEVLELLDARVLTTADVRAALPRIAGTVPVSIGTKWGQNVAIAPRVLGVLAAQGRVTRGANATHWRTSKPTWTTMRHWLGAEPELPDARAAYALLVARWLRTFGPGTEEDIVWWFGATKTAVRAALADVGAVVVTVAQCGPAWLLPDDLAVVESPGPWAALLPTLDPTTMGWRGRAFYLNTDHTAYLFDSVGNAVPTVWVDGRIVGGWSQDPEGEVRIMLREKLPRHHLDLVEEARQRLIAFVDGDRVPSTYAVALLAGRRLP</sequence>
<dbReference type="Proteomes" id="UP001499938">
    <property type="component" value="Unassembled WGS sequence"/>
</dbReference>
<proteinExistence type="predicted"/>
<dbReference type="Pfam" id="PF06224">
    <property type="entry name" value="AlkZ-like"/>
    <property type="match status" value="1"/>
</dbReference>
<dbReference type="PANTHER" id="PTHR38479">
    <property type="entry name" value="LMO0824 PROTEIN"/>
    <property type="match status" value="1"/>
</dbReference>
<evidence type="ECO:0000313" key="1">
    <source>
        <dbReference type="EMBL" id="GAA1794338.1"/>
    </source>
</evidence>
<protein>
    <submittedName>
        <fullName evidence="1">Winged helix DNA-binding domain-containing protein</fullName>
    </submittedName>
</protein>